<dbReference type="Proteomes" id="UP000298213">
    <property type="component" value="Unassembled WGS sequence"/>
</dbReference>
<dbReference type="SUPFAM" id="SSF53448">
    <property type="entry name" value="Nucleotide-diphospho-sugar transferases"/>
    <property type="match status" value="1"/>
</dbReference>
<gene>
    <name evidence="2" type="ORF">E2493_18510</name>
</gene>
<dbReference type="OrthoDB" id="8477220at2"/>
<dbReference type="EMBL" id="SPDV01000055">
    <property type="protein sequence ID" value="TFI56753.1"/>
    <property type="molecule type" value="Genomic_DNA"/>
</dbReference>
<sequence>MTLAALIAAYHEADEPGGGLRATLPLAGRTVLERQARLAVAVGADLIVVAVERVPSDLLAALDRLRGQGLRVAVARSAEEAAEAVHPSDRLLIMADGLIATETHLERLIAAGGPAILTVPDVRVDDRYERIDAHSRWAGLALLDGETLKRTAAMLGEWDLQSTLLRRAIQNGVRQFSVRGEPADDLLTVAERGEDLAELQQRLFEGAGAQRGDWISRYLLGPVEQEATRRLMPTATTPAMLGLGAALLTALGALSFASGWLVLGMALILLATPLDGIGERLAMLRMQDAVTDSWWSHLLPTLAAAGLVALAVSLSGTLGWGCIVLAATTIAFVLALRTETRGRSVPGRLWLAERKGMSWLLLPFAATGLWGSGLTILLLYAAGSFFWAQRHVHRPDSAPRAD</sequence>
<evidence type="ECO:0000256" key="1">
    <source>
        <dbReference type="SAM" id="Phobius"/>
    </source>
</evidence>
<accession>A0A4Y8ZL65</accession>
<feature type="transmembrane region" description="Helical" evidence="1">
    <location>
        <begin position="293"/>
        <end position="312"/>
    </location>
</feature>
<evidence type="ECO:0000313" key="3">
    <source>
        <dbReference type="Proteomes" id="UP000298213"/>
    </source>
</evidence>
<dbReference type="Gene3D" id="1.20.120.1760">
    <property type="match status" value="1"/>
</dbReference>
<dbReference type="RefSeq" id="WP_135089872.1">
    <property type="nucleotide sequence ID" value="NZ_SPDV01000055.1"/>
</dbReference>
<dbReference type="AlphaFoldDB" id="A0A4Y8ZL65"/>
<dbReference type="InterPro" id="IPR029044">
    <property type="entry name" value="Nucleotide-diphossugar_trans"/>
</dbReference>
<organism evidence="2 3">
    <name type="scientific">Sphingomonas parva</name>
    <dbReference type="NCBI Taxonomy" id="2555898"/>
    <lineage>
        <taxon>Bacteria</taxon>
        <taxon>Pseudomonadati</taxon>
        <taxon>Pseudomonadota</taxon>
        <taxon>Alphaproteobacteria</taxon>
        <taxon>Sphingomonadales</taxon>
        <taxon>Sphingomonadaceae</taxon>
        <taxon>Sphingomonas</taxon>
    </lineage>
</organism>
<feature type="transmembrane region" description="Helical" evidence="1">
    <location>
        <begin position="239"/>
        <end position="272"/>
    </location>
</feature>
<evidence type="ECO:0000313" key="2">
    <source>
        <dbReference type="EMBL" id="TFI56753.1"/>
    </source>
</evidence>
<keyword evidence="1" id="KW-0472">Membrane</keyword>
<dbReference type="InterPro" id="IPR043130">
    <property type="entry name" value="CDP-OH_PTrfase_TM_dom"/>
</dbReference>
<name>A0A4Y8ZL65_9SPHN</name>
<keyword evidence="1" id="KW-0812">Transmembrane</keyword>
<dbReference type="Gene3D" id="3.90.550.10">
    <property type="entry name" value="Spore Coat Polysaccharide Biosynthesis Protein SpsA, Chain A"/>
    <property type="match status" value="1"/>
</dbReference>
<reference evidence="2 3" key="1">
    <citation type="submission" date="2019-03" db="EMBL/GenBank/DDBJ databases">
        <title>Genome sequence of Sphingomonas sp. 17J27-24.</title>
        <authorList>
            <person name="Kim M."/>
            <person name="Maeng S."/>
            <person name="Sathiyaraj S."/>
        </authorList>
    </citation>
    <scope>NUCLEOTIDE SEQUENCE [LARGE SCALE GENOMIC DNA]</scope>
    <source>
        <strain evidence="2 3">17J27-24</strain>
    </source>
</reference>
<feature type="transmembrane region" description="Helical" evidence="1">
    <location>
        <begin position="357"/>
        <end position="382"/>
    </location>
</feature>
<comment type="caution">
    <text evidence="2">The sequence shown here is derived from an EMBL/GenBank/DDBJ whole genome shotgun (WGS) entry which is preliminary data.</text>
</comment>
<keyword evidence="1" id="KW-1133">Transmembrane helix</keyword>
<protein>
    <submittedName>
        <fullName evidence="2">Uncharacterized protein</fullName>
    </submittedName>
</protein>
<feature type="transmembrane region" description="Helical" evidence="1">
    <location>
        <begin position="318"/>
        <end position="336"/>
    </location>
</feature>
<keyword evidence="3" id="KW-1185">Reference proteome</keyword>
<proteinExistence type="predicted"/>